<reference evidence="2" key="1">
    <citation type="submission" date="2023-05" db="EMBL/GenBank/DDBJ databases">
        <authorList>
            <person name="Zhang X."/>
        </authorList>
    </citation>
    <scope>NUCLEOTIDE SEQUENCE</scope>
    <source>
        <strain evidence="2">BD1B2-1</strain>
    </source>
</reference>
<proteinExistence type="predicted"/>
<evidence type="ECO:0008006" key="4">
    <source>
        <dbReference type="Google" id="ProtNLM"/>
    </source>
</evidence>
<dbReference type="RefSeq" id="WP_314513941.1">
    <property type="nucleotide sequence ID" value="NZ_JASJOU010000008.1"/>
</dbReference>
<organism evidence="2 3">
    <name type="scientific">Xanthocytophaga agilis</name>
    <dbReference type="NCBI Taxonomy" id="3048010"/>
    <lineage>
        <taxon>Bacteria</taxon>
        <taxon>Pseudomonadati</taxon>
        <taxon>Bacteroidota</taxon>
        <taxon>Cytophagia</taxon>
        <taxon>Cytophagales</taxon>
        <taxon>Rhodocytophagaceae</taxon>
        <taxon>Xanthocytophaga</taxon>
    </lineage>
</organism>
<comment type="caution">
    <text evidence="2">The sequence shown here is derived from an EMBL/GenBank/DDBJ whole genome shotgun (WGS) entry which is preliminary data.</text>
</comment>
<feature type="signal peptide" evidence="1">
    <location>
        <begin position="1"/>
        <end position="19"/>
    </location>
</feature>
<dbReference type="AlphaFoldDB" id="A0AAE3UF03"/>
<accession>A0AAE3UF03</accession>
<name>A0AAE3UF03_9BACT</name>
<feature type="chain" id="PRO_5042220447" description="Lipocalin-like domain-containing protein" evidence="1">
    <location>
        <begin position="20"/>
        <end position="175"/>
    </location>
</feature>
<gene>
    <name evidence="2" type="ORF">QNI22_21825</name>
</gene>
<keyword evidence="1" id="KW-0732">Signal</keyword>
<sequence length="175" mass="19408">MRQFRQLFLLAILALTVFACSKDDDPSPSTKADLLASKKWKIQSLTINNPLVLDTVNGQPVAPTDWYNNVLGDCEKDDIISFRNDGNKIYTAEDVGTACPGSTSAIWQVGSWVLSSDETEIYLSNGFIASYYIAYFYGVSISESWKITQLDNSKLEVTFPIGGGRSFTYTFIAVE</sequence>
<keyword evidence="3" id="KW-1185">Reference proteome</keyword>
<dbReference type="EMBL" id="JASJOU010000008">
    <property type="protein sequence ID" value="MDJ1503323.1"/>
    <property type="molecule type" value="Genomic_DNA"/>
</dbReference>
<protein>
    <recommendedName>
        <fullName evidence="4">Lipocalin-like domain-containing protein</fullName>
    </recommendedName>
</protein>
<evidence type="ECO:0000256" key="1">
    <source>
        <dbReference type="SAM" id="SignalP"/>
    </source>
</evidence>
<dbReference type="PROSITE" id="PS51257">
    <property type="entry name" value="PROKAR_LIPOPROTEIN"/>
    <property type="match status" value="1"/>
</dbReference>
<evidence type="ECO:0000313" key="3">
    <source>
        <dbReference type="Proteomes" id="UP001232063"/>
    </source>
</evidence>
<dbReference type="Proteomes" id="UP001232063">
    <property type="component" value="Unassembled WGS sequence"/>
</dbReference>
<evidence type="ECO:0000313" key="2">
    <source>
        <dbReference type="EMBL" id="MDJ1503323.1"/>
    </source>
</evidence>